<keyword evidence="1" id="KW-0805">Transcription regulation</keyword>
<dbReference type="PROSITE" id="PS01124">
    <property type="entry name" value="HTH_ARAC_FAMILY_2"/>
    <property type="match status" value="1"/>
</dbReference>
<dbReference type="PANTHER" id="PTHR43130">
    <property type="entry name" value="ARAC-FAMILY TRANSCRIPTIONAL REGULATOR"/>
    <property type="match status" value="1"/>
</dbReference>
<dbReference type="InterPro" id="IPR002818">
    <property type="entry name" value="DJ-1/PfpI"/>
</dbReference>
<evidence type="ECO:0000313" key="5">
    <source>
        <dbReference type="EMBL" id="MFI9106042.1"/>
    </source>
</evidence>
<keyword evidence="6" id="KW-1185">Reference proteome</keyword>
<dbReference type="Pfam" id="PF01965">
    <property type="entry name" value="DJ-1_PfpI"/>
    <property type="match status" value="1"/>
</dbReference>
<feature type="domain" description="HTH araC/xylS-type" evidence="4">
    <location>
        <begin position="216"/>
        <end position="314"/>
    </location>
</feature>
<dbReference type="Proteomes" id="UP001614394">
    <property type="component" value="Unassembled WGS sequence"/>
</dbReference>
<dbReference type="Gene3D" id="1.10.10.60">
    <property type="entry name" value="Homeodomain-like"/>
    <property type="match status" value="1"/>
</dbReference>
<gene>
    <name evidence="5" type="ORF">ACIGXA_36615</name>
</gene>
<dbReference type="RefSeq" id="WP_399657203.1">
    <property type="nucleotide sequence ID" value="NZ_JBITYG010000016.1"/>
</dbReference>
<dbReference type="Pfam" id="PF12833">
    <property type="entry name" value="HTH_18"/>
    <property type="match status" value="1"/>
</dbReference>
<dbReference type="InterPro" id="IPR018062">
    <property type="entry name" value="HTH_AraC-typ_CS"/>
</dbReference>
<evidence type="ECO:0000256" key="2">
    <source>
        <dbReference type="ARBA" id="ARBA00023125"/>
    </source>
</evidence>
<keyword evidence="3" id="KW-0804">Transcription</keyword>
<accession>A0ABW8CHV2</accession>
<dbReference type="InterPro" id="IPR009057">
    <property type="entry name" value="Homeodomain-like_sf"/>
</dbReference>
<dbReference type="SUPFAM" id="SSF52317">
    <property type="entry name" value="Class I glutamine amidotransferase-like"/>
    <property type="match status" value="1"/>
</dbReference>
<name>A0ABW8CHV2_9ACTN</name>
<evidence type="ECO:0000256" key="3">
    <source>
        <dbReference type="ARBA" id="ARBA00023163"/>
    </source>
</evidence>
<dbReference type="InterPro" id="IPR029062">
    <property type="entry name" value="Class_I_gatase-like"/>
</dbReference>
<dbReference type="InterPro" id="IPR052158">
    <property type="entry name" value="INH-QAR"/>
</dbReference>
<dbReference type="SUPFAM" id="SSF46689">
    <property type="entry name" value="Homeodomain-like"/>
    <property type="match status" value="2"/>
</dbReference>
<dbReference type="PANTHER" id="PTHR43130:SF3">
    <property type="entry name" value="HTH-TYPE TRANSCRIPTIONAL REGULATOR RV1931C"/>
    <property type="match status" value="1"/>
</dbReference>
<dbReference type="EMBL" id="JBITYG010000016">
    <property type="protein sequence ID" value="MFI9106042.1"/>
    <property type="molecule type" value="Genomic_DNA"/>
</dbReference>
<dbReference type="SMART" id="SM00342">
    <property type="entry name" value="HTH_ARAC"/>
    <property type="match status" value="1"/>
</dbReference>
<reference evidence="5 6" key="1">
    <citation type="submission" date="2024-10" db="EMBL/GenBank/DDBJ databases">
        <title>The Natural Products Discovery Center: Release of the First 8490 Sequenced Strains for Exploring Actinobacteria Biosynthetic Diversity.</title>
        <authorList>
            <person name="Kalkreuter E."/>
            <person name="Kautsar S.A."/>
            <person name="Yang D."/>
            <person name="Bader C.D."/>
            <person name="Teijaro C.N."/>
            <person name="Fluegel L."/>
            <person name="Davis C.M."/>
            <person name="Simpson J.R."/>
            <person name="Lauterbach L."/>
            <person name="Steele A.D."/>
            <person name="Gui C."/>
            <person name="Meng S."/>
            <person name="Li G."/>
            <person name="Viehrig K."/>
            <person name="Ye F."/>
            <person name="Su P."/>
            <person name="Kiefer A.F."/>
            <person name="Nichols A."/>
            <person name="Cepeda A.J."/>
            <person name="Yan W."/>
            <person name="Fan B."/>
            <person name="Jiang Y."/>
            <person name="Adhikari A."/>
            <person name="Zheng C.-J."/>
            <person name="Schuster L."/>
            <person name="Cowan T.M."/>
            <person name="Smanski M.J."/>
            <person name="Chevrette M.G."/>
            <person name="De Carvalho L.P.S."/>
            <person name="Shen B."/>
        </authorList>
    </citation>
    <scope>NUCLEOTIDE SEQUENCE [LARGE SCALE GENOMIC DNA]</scope>
    <source>
        <strain evidence="5 6">NPDC053399</strain>
    </source>
</reference>
<evidence type="ECO:0000259" key="4">
    <source>
        <dbReference type="PROSITE" id="PS01124"/>
    </source>
</evidence>
<evidence type="ECO:0000313" key="6">
    <source>
        <dbReference type="Proteomes" id="UP001614394"/>
    </source>
</evidence>
<dbReference type="PROSITE" id="PS00041">
    <property type="entry name" value="HTH_ARAC_FAMILY_1"/>
    <property type="match status" value="1"/>
</dbReference>
<dbReference type="InterPro" id="IPR018060">
    <property type="entry name" value="HTH_AraC"/>
</dbReference>
<evidence type="ECO:0000256" key="1">
    <source>
        <dbReference type="ARBA" id="ARBA00023015"/>
    </source>
</evidence>
<protein>
    <submittedName>
        <fullName evidence="5">Helix-turn-helix domain-containing protein</fullName>
    </submittedName>
</protein>
<dbReference type="Gene3D" id="3.40.50.880">
    <property type="match status" value="1"/>
</dbReference>
<dbReference type="CDD" id="cd03137">
    <property type="entry name" value="GATase1_AraC_1"/>
    <property type="match status" value="1"/>
</dbReference>
<proteinExistence type="predicted"/>
<keyword evidence="2" id="KW-0238">DNA-binding</keyword>
<sequence>MQKPHRIVVPLTANVPVFEAAVAFEVFGRPRQDFPVPWYEVTLCAMVGDGPVRTAEGLSFDGADLAELERADTVIVPACADLQGDPPPELLEALREAHARGARIASICTGAFTLAAAGLLDGRRATTHWMYAAELTRRWPAVQLDPNVLYTEDERIFTSAGECAGLDLCLHLVRLDHGSRVANTLARRMVIPPHREGGQAQYIDQPVPATESTSLAPVLDWARTQLHRPLTIDDLAVRAAMSKRSFLRHFRASTGTTPLQWLVHERVARARDLLETTNDTVDRVAERCGFGSAQSLRVHFTRINQTTPYRYRQAFDPAR</sequence>
<comment type="caution">
    <text evidence="5">The sequence shown here is derived from an EMBL/GenBank/DDBJ whole genome shotgun (WGS) entry which is preliminary data.</text>
</comment>
<organism evidence="5 6">
    <name type="scientific">Streptomyces fildesensis</name>
    <dbReference type="NCBI Taxonomy" id="375757"/>
    <lineage>
        <taxon>Bacteria</taxon>
        <taxon>Bacillati</taxon>
        <taxon>Actinomycetota</taxon>
        <taxon>Actinomycetes</taxon>
        <taxon>Kitasatosporales</taxon>
        <taxon>Streptomycetaceae</taxon>
        <taxon>Streptomyces</taxon>
    </lineage>
</organism>